<feature type="domain" description="Reverse transcriptase" evidence="1">
    <location>
        <begin position="6"/>
        <end position="139"/>
    </location>
</feature>
<proteinExistence type="predicted"/>
<dbReference type="Gramene" id="C.cajan_37053.t">
    <property type="protein sequence ID" value="C.cajan_37053.t.cds1"/>
    <property type="gene ID" value="C.cajan_37053"/>
</dbReference>
<evidence type="ECO:0000259" key="1">
    <source>
        <dbReference type="Pfam" id="PF00078"/>
    </source>
</evidence>
<dbReference type="EMBL" id="KQ483809">
    <property type="protein sequence ID" value="KYP40867.1"/>
    <property type="molecule type" value="Genomic_DNA"/>
</dbReference>
<dbReference type="CDD" id="cd01647">
    <property type="entry name" value="RT_LTR"/>
    <property type="match status" value="1"/>
</dbReference>
<dbReference type="Gene3D" id="3.10.10.10">
    <property type="entry name" value="HIV Type 1 Reverse Transcriptase, subunit A, domain 1"/>
    <property type="match status" value="1"/>
</dbReference>
<gene>
    <name evidence="2" type="ORF">KK1_037791</name>
</gene>
<dbReference type="Gene3D" id="3.30.70.270">
    <property type="match status" value="1"/>
</dbReference>
<dbReference type="InterPro" id="IPR043128">
    <property type="entry name" value="Rev_trsase/Diguanyl_cyclase"/>
</dbReference>
<sequence>MVVRKTTRWKMCIDFIKLNEATWKDHFPLPFVNQMLEELVRQSFFYYFDGYSGYLQIPLALQDQAKSTFTCPYGTFAYKWMLFGLCIARTIFQRCMMTIFSNFIKDYIEIFMDVFSILGPNFDKCLSNLDLVLKICKCTNLV</sequence>
<accession>A0A151REE7</accession>
<dbReference type="SUPFAM" id="SSF56672">
    <property type="entry name" value="DNA/RNA polymerases"/>
    <property type="match status" value="1"/>
</dbReference>
<evidence type="ECO:0000313" key="2">
    <source>
        <dbReference type="EMBL" id="KYP40867.1"/>
    </source>
</evidence>
<dbReference type="Proteomes" id="UP000075243">
    <property type="component" value="Unassembled WGS sequence"/>
</dbReference>
<organism evidence="2 3">
    <name type="scientific">Cajanus cajan</name>
    <name type="common">Pigeon pea</name>
    <name type="synonym">Cajanus indicus</name>
    <dbReference type="NCBI Taxonomy" id="3821"/>
    <lineage>
        <taxon>Eukaryota</taxon>
        <taxon>Viridiplantae</taxon>
        <taxon>Streptophyta</taxon>
        <taxon>Embryophyta</taxon>
        <taxon>Tracheophyta</taxon>
        <taxon>Spermatophyta</taxon>
        <taxon>Magnoliopsida</taxon>
        <taxon>eudicotyledons</taxon>
        <taxon>Gunneridae</taxon>
        <taxon>Pentapetalae</taxon>
        <taxon>rosids</taxon>
        <taxon>fabids</taxon>
        <taxon>Fabales</taxon>
        <taxon>Fabaceae</taxon>
        <taxon>Papilionoideae</taxon>
        <taxon>50 kb inversion clade</taxon>
        <taxon>NPAAA clade</taxon>
        <taxon>indigoferoid/millettioid clade</taxon>
        <taxon>Phaseoleae</taxon>
        <taxon>Cajanus</taxon>
    </lineage>
</organism>
<name>A0A151REE7_CAJCA</name>
<dbReference type="Pfam" id="PF00078">
    <property type="entry name" value="RVT_1"/>
    <property type="match status" value="1"/>
</dbReference>
<protein>
    <submittedName>
        <fullName evidence="2">Transposon Ty3-I Gag-Pol polyprotein</fullName>
    </submittedName>
</protein>
<dbReference type="AlphaFoldDB" id="A0A151REE7"/>
<dbReference type="InterPro" id="IPR043502">
    <property type="entry name" value="DNA/RNA_pol_sf"/>
</dbReference>
<evidence type="ECO:0000313" key="3">
    <source>
        <dbReference type="Proteomes" id="UP000075243"/>
    </source>
</evidence>
<dbReference type="PANTHER" id="PTHR24559">
    <property type="entry name" value="TRANSPOSON TY3-I GAG-POL POLYPROTEIN"/>
    <property type="match status" value="1"/>
</dbReference>
<dbReference type="PANTHER" id="PTHR24559:SF444">
    <property type="entry name" value="REVERSE TRANSCRIPTASE DOMAIN-CONTAINING PROTEIN"/>
    <property type="match status" value="1"/>
</dbReference>
<reference evidence="2" key="1">
    <citation type="journal article" date="2012" name="Nat. Biotechnol.">
        <title>Draft genome sequence of pigeonpea (Cajanus cajan), an orphan legume crop of resource-poor farmers.</title>
        <authorList>
            <person name="Varshney R.K."/>
            <person name="Chen W."/>
            <person name="Li Y."/>
            <person name="Bharti A.K."/>
            <person name="Saxena R.K."/>
            <person name="Schlueter J.A."/>
            <person name="Donoghue M.T."/>
            <person name="Azam S."/>
            <person name="Fan G."/>
            <person name="Whaley A.M."/>
            <person name="Farmer A.D."/>
            <person name="Sheridan J."/>
            <person name="Iwata A."/>
            <person name="Tuteja R."/>
            <person name="Penmetsa R.V."/>
            <person name="Wu W."/>
            <person name="Upadhyaya H.D."/>
            <person name="Yang S.P."/>
            <person name="Shah T."/>
            <person name="Saxena K.B."/>
            <person name="Michael T."/>
            <person name="McCombie W.R."/>
            <person name="Yang B."/>
            <person name="Zhang G."/>
            <person name="Yang H."/>
            <person name="Wang J."/>
            <person name="Spillane C."/>
            <person name="Cook D.R."/>
            <person name="May G.D."/>
            <person name="Xu X."/>
            <person name="Jackson S.A."/>
        </authorList>
    </citation>
    <scope>NUCLEOTIDE SEQUENCE [LARGE SCALE GENOMIC DNA]</scope>
</reference>
<keyword evidence="3" id="KW-1185">Reference proteome</keyword>
<dbReference type="InterPro" id="IPR000477">
    <property type="entry name" value="RT_dom"/>
</dbReference>
<dbReference type="OMA" id="KLNEATW"/>
<dbReference type="InterPro" id="IPR053134">
    <property type="entry name" value="RNA-dir_DNA_polymerase"/>
</dbReference>